<dbReference type="Proteomes" id="UP000193240">
    <property type="component" value="Unassembled WGS sequence"/>
</dbReference>
<dbReference type="InterPro" id="IPR000375">
    <property type="entry name" value="Dynamin_stalk"/>
</dbReference>
<dbReference type="GO" id="GO:0008017">
    <property type="term" value="F:microtubule binding"/>
    <property type="evidence" value="ECO:0007669"/>
    <property type="project" value="TreeGrafter"/>
</dbReference>
<evidence type="ECO:0000259" key="5">
    <source>
        <dbReference type="PROSITE" id="PS51718"/>
    </source>
</evidence>
<feature type="domain" description="GED" evidence="4">
    <location>
        <begin position="611"/>
        <end position="702"/>
    </location>
</feature>
<evidence type="ECO:0008006" key="8">
    <source>
        <dbReference type="Google" id="ProtNLM"/>
    </source>
</evidence>
<dbReference type="GO" id="GO:0016559">
    <property type="term" value="P:peroxisome fission"/>
    <property type="evidence" value="ECO:0007669"/>
    <property type="project" value="TreeGrafter"/>
</dbReference>
<dbReference type="PRINTS" id="PR00195">
    <property type="entry name" value="DYNAMIN"/>
</dbReference>
<keyword evidence="7" id="KW-1185">Reference proteome</keyword>
<dbReference type="OMA" id="HQKGHPI"/>
<dbReference type="GO" id="GO:0006897">
    <property type="term" value="P:endocytosis"/>
    <property type="evidence" value="ECO:0007669"/>
    <property type="project" value="TreeGrafter"/>
</dbReference>
<reference evidence="6 7" key="1">
    <citation type="journal article" date="2017" name="Genome Announc.">
        <title>Genome sequence of the saprophytic ascomycete Epicoccum nigrum ICMP 19927 strain isolated from New Zealand.</title>
        <authorList>
            <person name="Fokin M."/>
            <person name="Fleetwood D."/>
            <person name="Weir B.S."/>
            <person name="Villas-Boas S.G."/>
        </authorList>
    </citation>
    <scope>NUCLEOTIDE SEQUENCE [LARGE SCALE GENOMIC DNA]</scope>
    <source>
        <strain evidence="6 7">ICMP 19927</strain>
    </source>
</reference>
<dbReference type="InterPro" id="IPR020850">
    <property type="entry name" value="GED_dom"/>
</dbReference>
<dbReference type="FunFam" id="3.40.50.300:FF:001425">
    <property type="entry name" value="Dynamin GTPase, putative"/>
    <property type="match status" value="1"/>
</dbReference>
<dbReference type="STRING" id="105696.A0A1Y2M930"/>
<dbReference type="GO" id="GO:0016020">
    <property type="term" value="C:membrane"/>
    <property type="evidence" value="ECO:0007669"/>
    <property type="project" value="TreeGrafter"/>
</dbReference>
<evidence type="ECO:0000313" key="6">
    <source>
        <dbReference type="EMBL" id="OSS52624.1"/>
    </source>
</evidence>
<evidence type="ECO:0000256" key="2">
    <source>
        <dbReference type="ARBA" id="ARBA00023134"/>
    </source>
</evidence>
<dbReference type="GO" id="GO:0000266">
    <property type="term" value="P:mitochondrial fission"/>
    <property type="evidence" value="ECO:0007669"/>
    <property type="project" value="TreeGrafter"/>
</dbReference>
<dbReference type="InterPro" id="IPR022812">
    <property type="entry name" value="Dynamin"/>
</dbReference>
<dbReference type="PANTHER" id="PTHR11566:SF21">
    <property type="entry name" value="DYNAMIN RELATED PROTEIN 1, ISOFORM A"/>
    <property type="match status" value="1"/>
</dbReference>
<dbReference type="AlphaFoldDB" id="A0A1Y2M930"/>
<keyword evidence="2" id="KW-0342">GTP-binding</keyword>
<dbReference type="InterPro" id="IPR045063">
    <property type="entry name" value="Dynamin_N"/>
</dbReference>
<evidence type="ECO:0000259" key="4">
    <source>
        <dbReference type="PROSITE" id="PS51388"/>
    </source>
</evidence>
<dbReference type="SMART" id="SM00053">
    <property type="entry name" value="DYNc"/>
    <property type="match status" value="1"/>
</dbReference>
<dbReference type="InterPro" id="IPR030381">
    <property type="entry name" value="G_DYNAMIN_dom"/>
</dbReference>
<dbReference type="Gene3D" id="3.40.50.300">
    <property type="entry name" value="P-loop containing nucleotide triphosphate hydrolases"/>
    <property type="match status" value="1"/>
</dbReference>
<evidence type="ECO:0000256" key="3">
    <source>
        <dbReference type="SAM" id="MobiDB-lite"/>
    </source>
</evidence>
<accession>A0A1Y2M930</accession>
<dbReference type="GO" id="GO:0005874">
    <property type="term" value="C:microtubule"/>
    <property type="evidence" value="ECO:0007669"/>
    <property type="project" value="TreeGrafter"/>
</dbReference>
<feature type="domain" description="Dynamin-type G" evidence="5">
    <location>
        <begin position="37"/>
        <end position="321"/>
    </location>
</feature>
<feature type="region of interest" description="Disordered" evidence="3">
    <location>
        <begin position="715"/>
        <end position="804"/>
    </location>
</feature>
<evidence type="ECO:0000313" key="7">
    <source>
        <dbReference type="Proteomes" id="UP000193240"/>
    </source>
</evidence>
<feature type="compositionally biased region" description="Acidic residues" evidence="3">
    <location>
        <begin position="764"/>
        <end position="777"/>
    </location>
</feature>
<dbReference type="GO" id="GO:0005525">
    <property type="term" value="F:GTP binding"/>
    <property type="evidence" value="ECO:0007669"/>
    <property type="project" value="InterPro"/>
</dbReference>
<dbReference type="Pfam" id="PF00350">
    <property type="entry name" value="Dynamin_N"/>
    <property type="match status" value="1"/>
</dbReference>
<dbReference type="InParanoid" id="A0A1Y2M930"/>
<dbReference type="Pfam" id="PF01031">
    <property type="entry name" value="Dynamin_M"/>
    <property type="match status" value="1"/>
</dbReference>
<sequence>MVVQSFKNCVLDELCSKDQLDLLDSVDRLRSQGIDHYVSLPQIIVCGDQSSGKSSVLEAISGVSFPVKSNLCTRFPTELVLRKTPHVGVSVSIVPDHSHNEAERISLSNFRETLDGFHALPELIDNAKKAMAIGSFGRAFSKDLLRIEISGPDRPHLTIVDLPGLIHSETKQQSMADVELVQDVVKSYMKEPRSIILAVVSTKNDYANQIVLKLARTADKTGMRTLGVITKPDTLIPGSDSEHMYASLAQNLDVEFRLGWHVLRNMDSETGAWSLPKRDAEERRFFTEGIWSTLPESILGIATLRERLSRLLLGQIAAELPGLIKEIELKSTACRTQLQKLGLPRASIEEQRHYLLTLSQTFQSLSKAATDGTYNNDFFGEARSDAGYQKRIRAVVQNLNQSFADTMTREGHHYAITDYCDEDTAPACNTKVKQYTRAQVLDRIKILIKRTRGCELSGTFNPMIISDLFLERSRPWQVLATSHIDQVARAVTSFLQHLISHIADASIGGILFQTLVEPALESIVKDAKRKTADLLAPHKYGHPITYNHYFTETVQQIKRERSRVELTCLIKDVFGVESLGPSAREYVIQDYRPLLNALMERNNPDMNQYACSEALDCMQAYYKVAFKRFVDDVAVEAVETNLIAKLSDILSPIKVTYLTADVVTGVAGESEQSRSKRKQLTNRLDVLVQGLETCRQFVVGNLHGTRDVAIRSARSDSSGFSSPFYGRESDEADENGSQDGVEALSDSAHEVLSASQAPGREEPPIPDDEVIASDEIVEPVNDDRGLRAITGKKKKLKKAREVPS</sequence>
<dbReference type="GO" id="GO:0003924">
    <property type="term" value="F:GTPase activity"/>
    <property type="evidence" value="ECO:0007669"/>
    <property type="project" value="InterPro"/>
</dbReference>
<keyword evidence="1" id="KW-0547">Nucleotide-binding</keyword>
<protein>
    <recommendedName>
        <fullName evidence="8">GED domain-containing protein</fullName>
    </recommendedName>
</protein>
<organism evidence="6 7">
    <name type="scientific">Epicoccum nigrum</name>
    <name type="common">Soil fungus</name>
    <name type="synonym">Epicoccum purpurascens</name>
    <dbReference type="NCBI Taxonomy" id="105696"/>
    <lineage>
        <taxon>Eukaryota</taxon>
        <taxon>Fungi</taxon>
        <taxon>Dikarya</taxon>
        <taxon>Ascomycota</taxon>
        <taxon>Pezizomycotina</taxon>
        <taxon>Dothideomycetes</taxon>
        <taxon>Pleosporomycetidae</taxon>
        <taxon>Pleosporales</taxon>
        <taxon>Pleosporineae</taxon>
        <taxon>Didymellaceae</taxon>
        <taxon>Epicoccum</taxon>
    </lineage>
</organism>
<dbReference type="PANTHER" id="PTHR11566">
    <property type="entry name" value="DYNAMIN"/>
    <property type="match status" value="1"/>
</dbReference>
<dbReference type="Gene3D" id="1.20.120.1240">
    <property type="entry name" value="Dynamin, middle domain"/>
    <property type="match status" value="1"/>
</dbReference>
<dbReference type="PROSITE" id="PS51718">
    <property type="entry name" value="G_DYNAMIN_2"/>
    <property type="match status" value="1"/>
</dbReference>
<gene>
    <name evidence="6" type="ORF">B5807_01863</name>
</gene>
<proteinExistence type="predicted"/>
<dbReference type="EMBL" id="KZ107839">
    <property type="protein sequence ID" value="OSS52624.1"/>
    <property type="molecule type" value="Genomic_DNA"/>
</dbReference>
<dbReference type="SUPFAM" id="SSF52540">
    <property type="entry name" value="P-loop containing nucleoside triphosphate hydrolases"/>
    <property type="match status" value="1"/>
</dbReference>
<dbReference type="InterPro" id="IPR001401">
    <property type="entry name" value="Dynamin_GTPase"/>
</dbReference>
<dbReference type="GO" id="GO:0048312">
    <property type="term" value="P:intracellular distribution of mitochondria"/>
    <property type="evidence" value="ECO:0007669"/>
    <property type="project" value="TreeGrafter"/>
</dbReference>
<dbReference type="GO" id="GO:0005739">
    <property type="term" value="C:mitochondrion"/>
    <property type="evidence" value="ECO:0007669"/>
    <property type="project" value="TreeGrafter"/>
</dbReference>
<dbReference type="CDD" id="cd08771">
    <property type="entry name" value="DLP_1"/>
    <property type="match status" value="1"/>
</dbReference>
<evidence type="ECO:0000256" key="1">
    <source>
        <dbReference type="ARBA" id="ARBA00022741"/>
    </source>
</evidence>
<name>A0A1Y2M930_EPING</name>
<dbReference type="InterPro" id="IPR027417">
    <property type="entry name" value="P-loop_NTPase"/>
</dbReference>
<dbReference type="PROSITE" id="PS51388">
    <property type="entry name" value="GED"/>
    <property type="match status" value="1"/>
</dbReference>